<dbReference type="UniPathway" id="UPA00753"/>
<evidence type="ECO:0000256" key="8">
    <source>
        <dbReference type="ARBA" id="ARBA00022824"/>
    </source>
</evidence>
<comment type="function">
    <text evidence="17">Catalyzes the second two steps of the methylation pathway of phosphatidylcholine biosynthesis, the SAM-dependent methylation of phosphatidylmonomethylethanolamine (PMME) to phosphatidyldimethylethanolamine (PDME) and of PDME to phosphatidylcholine (PC).</text>
</comment>
<feature type="transmembrane region" description="Helical" evidence="18">
    <location>
        <begin position="48"/>
        <end position="67"/>
    </location>
</feature>
<dbReference type="Gene3D" id="1.20.120.1630">
    <property type="match status" value="1"/>
</dbReference>
<dbReference type="GO" id="GO:0005789">
    <property type="term" value="C:endoplasmic reticulum membrane"/>
    <property type="evidence" value="ECO:0007669"/>
    <property type="project" value="UniProtKB-SubCell"/>
</dbReference>
<dbReference type="PANTHER" id="PTHR15458:SF5">
    <property type="entry name" value="PHOSPHATIDYLETHANOLAMINE N-METHYLTRANSFERASE"/>
    <property type="match status" value="1"/>
</dbReference>
<comment type="similarity">
    <text evidence="17">Belongs to the class VI-like SAM-binding methyltransferase superfamily. PEMT/PEM2 methyltransferase family.</text>
</comment>
<evidence type="ECO:0000256" key="7">
    <source>
        <dbReference type="ARBA" id="ARBA00022692"/>
    </source>
</evidence>
<evidence type="ECO:0000256" key="18">
    <source>
        <dbReference type="SAM" id="Phobius"/>
    </source>
</evidence>
<evidence type="ECO:0000256" key="10">
    <source>
        <dbReference type="ARBA" id="ARBA00023098"/>
    </source>
</evidence>
<keyword evidence="12 17" id="KW-0472">Membrane</keyword>
<evidence type="ECO:0000313" key="21">
    <source>
        <dbReference type="Proteomes" id="UP000001744"/>
    </source>
</evidence>
<organism evidence="19 21">
    <name type="scientific">Schizosaccharomyces japonicus (strain yFS275 / FY16936)</name>
    <name type="common">Fission yeast</name>
    <dbReference type="NCBI Taxonomy" id="402676"/>
    <lineage>
        <taxon>Eukaryota</taxon>
        <taxon>Fungi</taxon>
        <taxon>Dikarya</taxon>
        <taxon>Ascomycota</taxon>
        <taxon>Taphrinomycotina</taxon>
        <taxon>Schizosaccharomycetes</taxon>
        <taxon>Schizosaccharomycetales</taxon>
        <taxon>Schizosaccharomycetaceae</taxon>
        <taxon>Schizosaccharomyces</taxon>
    </lineage>
</organism>
<keyword evidence="3 17" id="KW-0444">Lipid biosynthesis</keyword>
<comment type="catalytic activity">
    <reaction evidence="15">
        <text>a 1,2-diacyl-sn-glycero-3-phospho-N,N-dimethylethanolamine + S-adenosyl-L-methionine = a 1,2-diacyl-sn-glycero-3-phosphocholine + S-adenosyl-L-homocysteine + H(+)</text>
        <dbReference type="Rhea" id="RHEA:32739"/>
        <dbReference type="ChEBI" id="CHEBI:15378"/>
        <dbReference type="ChEBI" id="CHEBI:57643"/>
        <dbReference type="ChEBI" id="CHEBI:57856"/>
        <dbReference type="ChEBI" id="CHEBI:59789"/>
        <dbReference type="ChEBI" id="CHEBI:64572"/>
        <dbReference type="EC" id="2.1.1.71"/>
    </reaction>
</comment>
<evidence type="ECO:0000256" key="9">
    <source>
        <dbReference type="ARBA" id="ARBA00022989"/>
    </source>
</evidence>
<feature type="intramembrane region" description="Helical" evidence="17">
    <location>
        <begin position="8"/>
        <end position="28"/>
    </location>
</feature>
<keyword evidence="6 17" id="KW-0949">S-adenosyl-L-methionine</keyword>
<evidence type="ECO:0000256" key="3">
    <source>
        <dbReference type="ARBA" id="ARBA00022516"/>
    </source>
</evidence>
<feature type="topological domain" description="Lumenal" evidence="17">
    <location>
        <begin position="1"/>
        <end position="7"/>
    </location>
</feature>
<keyword evidence="9 17" id="KW-1133">Transmembrane helix</keyword>
<dbReference type="eggNOG" id="KOG4142">
    <property type="taxonomic scope" value="Eukaryota"/>
</dbReference>
<evidence type="ECO:0000256" key="4">
    <source>
        <dbReference type="ARBA" id="ARBA00022603"/>
    </source>
</evidence>
<dbReference type="Pfam" id="PF04191">
    <property type="entry name" value="PEMT"/>
    <property type="match status" value="1"/>
</dbReference>
<feature type="topological domain" description="Lumenal" evidence="17">
    <location>
        <begin position="111"/>
        <end position="153"/>
    </location>
</feature>
<dbReference type="EC" id="2.1.1.71" evidence="17"/>
<evidence type="ECO:0000256" key="13">
    <source>
        <dbReference type="ARBA" id="ARBA00023209"/>
    </source>
</evidence>
<dbReference type="InterPro" id="IPR024960">
    <property type="entry name" value="PEMT/MFAP"/>
</dbReference>
<evidence type="ECO:0000313" key="19">
    <source>
        <dbReference type="EMBL" id="EEB05786.2"/>
    </source>
</evidence>
<keyword evidence="8 17" id="KW-0256">Endoplasmic reticulum</keyword>
<dbReference type="VEuPathDB" id="FungiDB:SJAG_00812"/>
<dbReference type="InterPro" id="IPR007318">
    <property type="entry name" value="Phopholipid_MeTrfase"/>
</dbReference>
<keyword evidence="21" id="KW-1185">Reference proteome</keyword>
<dbReference type="OMA" id="PTFWNIA"/>
<dbReference type="GO" id="GO:0006656">
    <property type="term" value="P:phosphatidylcholine biosynthetic process"/>
    <property type="evidence" value="ECO:0000318"/>
    <property type="project" value="GO_Central"/>
</dbReference>
<comment type="pathway">
    <text evidence="2">Lipid metabolism.</text>
</comment>
<dbReference type="STRING" id="402676.B6JWN5"/>
<evidence type="ECO:0000256" key="1">
    <source>
        <dbReference type="ARBA" id="ARBA00004969"/>
    </source>
</evidence>
<dbReference type="GO" id="GO:0031966">
    <property type="term" value="C:mitochondrial membrane"/>
    <property type="evidence" value="ECO:0007669"/>
    <property type="project" value="UniProtKB-SubCell"/>
</dbReference>
<keyword evidence="14 17" id="KW-1208">Phospholipid metabolism</keyword>
<evidence type="ECO:0000256" key="12">
    <source>
        <dbReference type="ARBA" id="ARBA00023136"/>
    </source>
</evidence>
<accession>B6JWN5</accession>
<dbReference type="HAMAP" id="MF_03216">
    <property type="entry name" value="PLMT"/>
    <property type="match status" value="1"/>
</dbReference>
<feature type="transmembrane region" description="Helical" evidence="18">
    <location>
        <begin position="79"/>
        <end position="101"/>
    </location>
</feature>
<feature type="topological domain" description="Cytoplasmic" evidence="17">
    <location>
        <begin position="175"/>
        <end position="192"/>
    </location>
</feature>
<evidence type="ECO:0000256" key="11">
    <source>
        <dbReference type="ARBA" id="ARBA00023128"/>
    </source>
</evidence>
<feature type="topological domain" description="Lumenal" evidence="17">
    <location>
        <begin position="29"/>
        <end position="40"/>
    </location>
</feature>
<evidence type="ECO:0000256" key="15">
    <source>
        <dbReference type="ARBA" id="ARBA00051252"/>
    </source>
</evidence>
<evidence type="ECO:0000313" key="20">
    <source>
        <dbReference type="JaponicusDB" id="SJAG_00812"/>
    </source>
</evidence>
<keyword evidence="5 17" id="KW-0808">Transferase</keyword>
<dbReference type="PANTHER" id="PTHR15458">
    <property type="entry name" value="PHOSPHATIDYLETHANOLAMINE N-METHYLTRANSFERASE"/>
    <property type="match status" value="1"/>
</dbReference>
<dbReference type="EMBL" id="KE651166">
    <property type="protein sequence ID" value="EEB05786.2"/>
    <property type="molecule type" value="Genomic_DNA"/>
</dbReference>
<evidence type="ECO:0000256" key="17">
    <source>
        <dbReference type="HAMAP-Rule" id="MF_03216"/>
    </source>
</evidence>
<evidence type="ECO:0000256" key="5">
    <source>
        <dbReference type="ARBA" id="ARBA00022679"/>
    </source>
</evidence>
<keyword evidence="4 17" id="KW-0489">Methyltransferase</keyword>
<dbReference type="FunFam" id="1.20.120.1630:FF:000005">
    <property type="entry name" value="Phosphatidylethanolamine N-methyltransferase"/>
    <property type="match status" value="1"/>
</dbReference>
<dbReference type="OrthoDB" id="8300106at2759"/>
<dbReference type="PROSITE" id="PS51599">
    <property type="entry name" value="SAM_PEMT_PEM2"/>
    <property type="match status" value="1"/>
</dbReference>
<dbReference type="Proteomes" id="UP000001744">
    <property type="component" value="Unassembled WGS sequence"/>
</dbReference>
<dbReference type="RefSeq" id="XP_002172079.2">
    <property type="nucleotide sequence ID" value="XM_002172043.2"/>
</dbReference>
<dbReference type="GO" id="GO:0000773">
    <property type="term" value="F:phosphatidyl-N-methylethanolamine N-methyltransferase activity"/>
    <property type="evidence" value="ECO:0007669"/>
    <property type="project" value="UniProtKB-UniRule"/>
</dbReference>
<sequence>MFFIEFKKSLLAAVLSIFLNPLLWNLAARQEYHNKTLTKLANGDSKKACYGLAIVIFVGGIIRDLIFQNAIKRQPTMSLLLAPFFQGISKLLLLAGSVLVLSSMYRLGIVNTYLGDYFGFLLPARLTGFPFNVCDNPMYVGSTLCFLATALRYGKPVGFLLTAEVYYVYKLALKYEEPFTAKIYANKDAKKN</sequence>
<gene>
    <name evidence="20" type="primary">cho1</name>
    <name evidence="19" type="ORF">SJAG_00812</name>
</gene>
<dbReference type="PIRSF" id="PIRSF005444">
    <property type="entry name" value="PEMT"/>
    <property type="match status" value="1"/>
</dbReference>
<evidence type="ECO:0000256" key="14">
    <source>
        <dbReference type="ARBA" id="ARBA00023264"/>
    </source>
</evidence>
<keyword evidence="7 17" id="KW-0812">Transmembrane</keyword>
<comment type="subcellular location">
    <subcellularLocation>
        <location evidence="17">Endoplasmic reticulum membrane</location>
        <topology evidence="17">Multi-pass membrane protein</topology>
    </subcellularLocation>
    <subcellularLocation>
        <location evidence="17">Mitochondrion membrane</location>
        <topology evidence="17">Multi-pass membrane protein</topology>
    </subcellularLocation>
</comment>
<reference evidence="19 21" key="1">
    <citation type="journal article" date="2011" name="Science">
        <title>Comparative functional genomics of the fission yeasts.</title>
        <authorList>
            <person name="Rhind N."/>
            <person name="Chen Z."/>
            <person name="Yassour M."/>
            <person name="Thompson D.A."/>
            <person name="Haas B.J."/>
            <person name="Habib N."/>
            <person name="Wapinski I."/>
            <person name="Roy S."/>
            <person name="Lin M.F."/>
            <person name="Heiman D.I."/>
            <person name="Young S.K."/>
            <person name="Furuya K."/>
            <person name="Guo Y."/>
            <person name="Pidoux A."/>
            <person name="Chen H.M."/>
            <person name="Robbertse B."/>
            <person name="Goldberg J.M."/>
            <person name="Aoki K."/>
            <person name="Bayne E.H."/>
            <person name="Berlin A.M."/>
            <person name="Desjardins C.A."/>
            <person name="Dobbs E."/>
            <person name="Dukaj L."/>
            <person name="Fan L."/>
            <person name="FitzGerald M.G."/>
            <person name="French C."/>
            <person name="Gujja S."/>
            <person name="Hansen K."/>
            <person name="Keifenheim D."/>
            <person name="Levin J.Z."/>
            <person name="Mosher R.A."/>
            <person name="Mueller C.A."/>
            <person name="Pfiffner J."/>
            <person name="Priest M."/>
            <person name="Russ C."/>
            <person name="Smialowska A."/>
            <person name="Swoboda P."/>
            <person name="Sykes S.M."/>
            <person name="Vaughn M."/>
            <person name="Vengrova S."/>
            <person name="Yoder R."/>
            <person name="Zeng Q."/>
            <person name="Allshire R."/>
            <person name="Baulcombe D."/>
            <person name="Birren B.W."/>
            <person name="Brown W."/>
            <person name="Ekwall K."/>
            <person name="Kellis M."/>
            <person name="Leatherwood J."/>
            <person name="Levin H."/>
            <person name="Margalit H."/>
            <person name="Martienssen R."/>
            <person name="Nieduszynski C.A."/>
            <person name="Spatafora J.W."/>
            <person name="Friedman N."/>
            <person name="Dalgaard J.Z."/>
            <person name="Baumann P."/>
            <person name="Niki H."/>
            <person name="Regev A."/>
            <person name="Nusbaum C."/>
        </authorList>
    </citation>
    <scope>NUCLEOTIDE SEQUENCE [LARGE SCALE GENOMIC DNA]</scope>
    <source>
        <strain evidence="21">yFS275 / FY16936</strain>
    </source>
</reference>
<comment type="catalytic activity">
    <reaction evidence="16 17">
        <text>a 1,2-diacyl-sn-glycero-3-phospho-N-methylethanolamine + S-adenosyl-L-methionine = a 1,2-diacyl-sn-glycero-3-phospho-N,N-dimethylethanolamine + S-adenosyl-L-homocysteine + H(+)</text>
        <dbReference type="Rhea" id="RHEA:32735"/>
        <dbReference type="ChEBI" id="CHEBI:15378"/>
        <dbReference type="ChEBI" id="CHEBI:57856"/>
        <dbReference type="ChEBI" id="CHEBI:59789"/>
        <dbReference type="ChEBI" id="CHEBI:64572"/>
        <dbReference type="ChEBI" id="CHEBI:64573"/>
        <dbReference type="EC" id="2.1.1.71"/>
    </reaction>
</comment>
<dbReference type="AlphaFoldDB" id="B6JWN5"/>
<dbReference type="GO" id="GO:0032259">
    <property type="term" value="P:methylation"/>
    <property type="evidence" value="ECO:0007669"/>
    <property type="project" value="UniProtKB-KW"/>
</dbReference>
<comment type="pathway">
    <text evidence="1 17">Phospholipid metabolism; phosphatidylcholine biosynthesis.</text>
</comment>
<keyword evidence="13 17" id="KW-0594">Phospholipid biosynthesis</keyword>
<feature type="binding site" evidence="17">
    <location>
        <begin position="94"/>
        <end position="96"/>
    </location>
    <ligand>
        <name>S-adenosyl-L-methionine</name>
        <dbReference type="ChEBI" id="CHEBI:59789"/>
    </ligand>
</feature>
<evidence type="ECO:0000256" key="16">
    <source>
        <dbReference type="ARBA" id="ARBA00052459"/>
    </source>
</evidence>
<evidence type="ECO:0000256" key="6">
    <source>
        <dbReference type="ARBA" id="ARBA00022691"/>
    </source>
</evidence>
<protein>
    <recommendedName>
        <fullName evidence="17">Phosphatidyl-N-methylethanolamine N-methyltransferase</fullName>
        <ecNumber evidence="17">2.1.1.71</ecNumber>
    </recommendedName>
    <alternativeName>
        <fullName evidence="17">Phospholipid methyltransferase</fullName>
        <shortName evidence="17">PLMT</shortName>
    </alternativeName>
</protein>
<dbReference type="GeneID" id="7048887"/>
<dbReference type="HOGENOM" id="CLU_086119_0_0_1"/>
<name>B6JWN5_SCHJY</name>
<proteinExistence type="inferred from homology"/>
<feature type="topological domain" description="Cytoplasmic" evidence="17">
    <location>
        <begin position="63"/>
        <end position="89"/>
    </location>
</feature>
<keyword evidence="11 17" id="KW-0496">Mitochondrion</keyword>
<keyword evidence="10 17" id="KW-0443">Lipid metabolism</keyword>
<evidence type="ECO:0000256" key="2">
    <source>
        <dbReference type="ARBA" id="ARBA00005189"/>
    </source>
</evidence>
<feature type="binding site" evidence="17">
    <location>
        <begin position="176"/>
        <end position="177"/>
    </location>
    <ligand>
        <name>S-adenosyl-L-methionine</name>
        <dbReference type="ChEBI" id="CHEBI:59789"/>
    </ligand>
</feature>
<dbReference type="JaponicusDB" id="SJAG_00812">
    <property type="gene designation" value="cho1"/>
</dbReference>